<reference evidence="3" key="1">
    <citation type="submission" date="2020-07" db="EMBL/GenBank/DDBJ databases">
        <title>Genome sequence and genetic diversity analysis of an under-domesticated orphan crop, white fonio (Digitaria exilis).</title>
        <authorList>
            <person name="Bennetzen J.L."/>
            <person name="Chen S."/>
            <person name="Ma X."/>
            <person name="Wang X."/>
            <person name="Yssel A.E.J."/>
            <person name="Chaluvadi S.R."/>
            <person name="Johnson M."/>
            <person name="Gangashetty P."/>
            <person name="Hamidou F."/>
            <person name="Sanogo M.D."/>
            <person name="Zwaenepoel A."/>
            <person name="Wallace J."/>
            <person name="Van De Peer Y."/>
            <person name="Van Deynze A."/>
        </authorList>
    </citation>
    <scope>NUCLEOTIDE SEQUENCE</scope>
    <source>
        <tissue evidence="3">Leaves</tissue>
    </source>
</reference>
<dbReference type="InterPro" id="IPR011676">
    <property type="entry name" value="DUF1618"/>
</dbReference>
<dbReference type="AlphaFoldDB" id="A0A835G0H4"/>
<evidence type="ECO:0000313" key="4">
    <source>
        <dbReference type="Proteomes" id="UP000636709"/>
    </source>
</evidence>
<dbReference type="Pfam" id="PF07762">
    <property type="entry name" value="DUF1618"/>
    <property type="match status" value="1"/>
</dbReference>
<dbReference type="PANTHER" id="PTHR33074">
    <property type="entry name" value="EXPRESSED PROTEIN-RELATED"/>
    <property type="match status" value="1"/>
</dbReference>
<keyword evidence="4" id="KW-1185">Reference proteome</keyword>
<dbReference type="OrthoDB" id="10524036at2759"/>
<dbReference type="EMBL" id="JACEFO010000121">
    <property type="protein sequence ID" value="KAF8780710.1"/>
    <property type="molecule type" value="Genomic_DNA"/>
</dbReference>
<organism evidence="3 4">
    <name type="scientific">Digitaria exilis</name>
    <dbReference type="NCBI Taxonomy" id="1010633"/>
    <lineage>
        <taxon>Eukaryota</taxon>
        <taxon>Viridiplantae</taxon>
        <taxon>Streptophyta</taxon>
        <taxon>Embryophyta</taxon>
        <taxon>Tracheophyta</taxon>
        <taxon>Spermatophyta</taxon>
        <taxon>Magnoliopsida</taxon>
        <taxon>Liliopsida</taxon>
        <taxon>Poales</taxon>
        <taxon>Poaceae</taxon>
        <taxon>PACMAD clade</taxon>
        <taxon>Panicoideae</taxon>
        <taxon>Panicodae</taxon>
        <taxon>Paniceae</taxon>
        <taxon>Anthephorinae</taxon>
        <taxon>Digitaria</taxon>
    </lineage>
</organism>
<name>A0A835G0H4_9POAL</name>
<feature type="domain" description="DUF1618" evidence="2">
    <location>
        <begin position="201"/>
        <end position="286"/>
    </location>
</feature>
<evidence type="ECO:0000256" key="1">
    <source>
        <dbReference type="SAM" id="MobiDB-lite"/>
    </source>
</evidence>
<accession>A0A835G0H4</accession>
<sequence>MQWGGTQQAPAAHPPWMLVAPYGKYDPEGSYFAADQRTAASGHTSNGHHICAALLPSPPPAMSRVCIHFPNGVKSAFSTVVAAHGDSFLLHTVTQASWTTSVAVLDYFVYNSGDLAAWRWPPTLSLLPTSSSSTTDWGPSNLRGGGAEGDEGRQLGRARRHWRVVEPRVVHGLHWKVWDLLLSAWEIEDVVPLGNDGLLCWVSFDYGLLVCDVFDEMPTLRYVPYPVEYYRYMCIAAGGVVKLVNISDWFCSKRGCSDHGCDAHTWTLRTEDMEWAMDVDDSNEPWALSGQKGYARVQLVYTVASTNGGRRLLS</sequence>
<comment type="caution">
    <text evidence="3">The sequence shown here is derived from an EMBL/GenBank/DDBJ whole genome shotgun (WGS) entry which is preliminary data.</text>
</comment>
<proteinExistence type="predicted"/>
<feature type="region of interest" description="Disordered" evidence="1">
    <location>
        <begin position="131"/>
        <end position="152"/>
    </location>
</feature>
<evidence type="ECO:0000313" key="3">
    <source>
        <dbReference type="EMBL" id="KAF8780710.1"/>
    </source>
</evidence>
<dbReference type="Proteomes" id="UP000636709">
    <property type="component" value="Unassembled WGS sequence"/>
</dbReference>
<gene>
    <name evidence="3" type="ORF">HU200_001315</name>
</gene>
<protein>
    <recommendedName>
        <fullName evidence="2">DUF1618 domain-containing protein</fullName>
    </recommendedName>
</protein>
<dbReference type="PANTHER" id="PTHR33074:SF124">
    <property type="entry name" value="DUF1618 DOMAIN-CONTAINING PROTEIN"/>
    <property type="match status" value="1"/>
</dbReference>
<evidence type="ECO:0000259" key="2">
    <source>
        <dbReference type="Pfam" id="PF07762"/>
    </source>
</evidence>